<dbReference type="SMART" id="SM00862">
    <property type="entry name" value="Trans_reg_C"/>
    <property type="match status" value="1"/>
</dbReference>
<dbReference type="Gene3D" id="1.10.10.10">
    <property type="entry name" value="Winged helix-like DNA-binding domain superfamily/Winged helix DNA-binding domain"/>
    <property type="match status" value="1"/>
</dbReference>
<proteinExistence type="predicted"/>
<dbReference type="OrthoDB" id="8430416at2"/>
<dbReference type="EMBL" id="MASR01000002">
    <property type="protein sequence ID" value="OFE11633.1"/>
    <property type="molecule type" value="Genomic_DNA"/>
</dbReference>
<dbReference type="PROSITE" id="PS51755">
    <property type="entry name" value="OMPR_PHOB"/>
    <property type="match status" value="1"/>
</dbReference>
<protein>
    <recommendedName>
        <fullName evidence="3">OmpR/PhoB-type domain-containing protein</fullName>
    </recommendedName>
</protein>
<feature type="DNA-binding region" description="OmpR/PhoB-type" evidence="2">
    <location>
        <begin position="57"/>
        <end position="159"/>
    </location>
</feature>
<dbReference type="CDD" id="cd00383">
    <property type="entry name" value="trans_reg_C"/>
    <property type="match status" value="1"/>
</dbReference>
<dbReference type="InterPro" id="IPR001867">
    <property type="entry name" value="OmpR/PhoB-type_DNA-bd"/>
</dbReference>
<dbReference type="GO" id="GO:0003677">
    <property type="term" value="F:DNA binding"/>
    <property type="evidence" value="ECO:0007669"/>
    <property type="project" value="UniProtKB-UniRule"/>
</dbReference>
<gene>
    <name evidence="4" type="ORF">PHACT_14015</name>
</gene>
<reference evidence="5" key="1">
    <citation type="submission" date="2016-07" db="EMBL/GenBank/DDBJ databases">
        <authorList>
            <person name="Florea S."/>
            <person name="Webb J.S."/>
            <person name="Jaromczyk J."/>
            <person name="Schardl C.L."/>
        </authorList>
    </citation>
    <scope>NUCLEOTIDE SEQUENCE [LARGE SCALE GENOMIC DNA]</scope>
    <source>
        <strain evidence="5">KCTC 42131</strain>
    </source>
</reference>
<dbReference type="GO" id="GO:0006355">
    <property type="term" value="P:regulation of DNA-templated transcription"/>
    <property type="evidence" value="ECO:0007669"/>
    <property type="project" value="InterPro"/>
</dbReference>
<dbReference type="Pfam" id="PF00486">
    <property type="entry name" value="Trans_reg_C"/>
    <property type="match status" value="1"/>
</dbReference>
<evidence type="ECO:0000313" key="5">
    <source>
        <dbReference type="Proteomes" id="UP000175669"/>
    </source>
</evidence>
<dbReference type="SUPFAM" id="SSF46894">
    <property type="entry name" value="C-terminal effector domain of the bipartite response regulators"/>
    <property type="match status" value="1"/>
</dbReference>
<dbReference type="InterPro" id="IPR036388">
    <property type="entry name" value="WH-like_DNA-bd_sf"/>
</dbReference>
<dbReference type="RefSeq" id="WP_070118883.1">
    <property type="nucleotide sequence ID" value="NZ_MASR01000002.1"/>
</dbReference>
<dbReference type="InterPro" id="IPR016032">
    <property type="entry name" value="Sig_transdc_resp-reg_C-effctor"/>
</dbReference>
<keyword evidence="5" id="KW-1185">Reference proteome</keyword>
<dbReference type="Proteomes" id="UP000175669">
    <property type="component" value="Unassembled WGS sequence"/>
</dbReference>
<keyword evidence="1 2" id="KW-0238">DNA-binding</keyword>
<feature type="domain" description="OmpR/PhoB-type" evidence="3">
    <location>
        <begin position="57"/>
        <end position="159"/>
    </location>
</feature>
<accession>A0A1E8CGT0</accession>
<name>A0A1E8CGT0_9GAMM</name>
<comment type="caution">
    <text evidence="4">The sequence shown here is derived from an EMBL/GenBank/DDBJ whole genome shotgun (WGS) entry which is preliminary data.</text>
</comment>
<sequence>MSEVAASSEETALGAKTALSETTALGAKTALSETTALSDKTALSQDTTPTCASLMQAQSFTLDCWYVYPTQNRIQHKLDHENSRQLEPRLMRLLCLLAASADAVVNRDDITSLLWPRVVVNENSLTRAVSDLRRELTPAGSKRTSVIQTIPKRGYRLTQAPSDINAAPPAGQARHPANRQPTLRQAAANRWLQRWTPSIAASFMLALALVIRLTGDNQGAPAVAQLPTPADAGANQQMHYDQVITAPTLTAEMTRDTLMNTETAINDGESRFQITRLGDAQNAEAPSWHMSSARQAEQTRPATLGQSLLTPDGQLLAYVDNQDGIASLNLQPAMSEAEPWVAFTTDERIFQLQWSPLDAGILLTVGQSTDNAADRASYLRLMLLDLETLTVQELYRRELPPEAWTQDIGNLT</sequence>
<evidence type="ECO:0000256" key="2">
    <source>
        <dbReference type="PROSITE-ProRule" id="PRU01091"/>
    </source>
</evidence>
<dbReference type="GO" id="GO:0000160">
    <property type="term" value="P:phosphorelay signal transduction system"/>
    <property type="evidence" value="ECO:0007669"/>
    <property type="project" value="InterPro"/>
</dbReference>
<dbReference type="STRING" id="1524254.PHACT_14015"/>
<evidence type="ECO:0000313" key="4">
    <source>
        <dbReference type="EMBL" id="OFE11633.1"/>
    </source>
</evidence>
<organism evidence="4 5">
    <name type="scientific">Pseudohongiella acticola</name>
    <dbReference type="NCBI Taxonomy" id="1524254"/>
    <lineage>
        <taxon>Bacteria</taxon>
        <taxon>Pseudomonadati</taxon>
        <taxon>Pseudomonadota</taxon>
        <taxon>Gammaproteobacteria</taxon>
        <taxon>Pseudomonadales</taxon>
        <taxon>Pseudohongiellaceae</taxon>
        <taxon>Pseudohongiella</taxon>
    </lineage>
</organism>
<evidence type="ECO:0000256" key="1">
    <source>
        <dbReference type="ARBA" id="ARBA00023125"/>
    </source>
</evidence>
<evidence type="ECO:0000259" key="3">
    <source>
        <dbReference type="PROSITE" id="PS51755"/>
    </source>
</evidence>
<dbReference type="AlphaFoldDB" id="A0A1E8CGT0"/>